<feature type="region of interest" description="Disordered" evidence="1">
    <location>
        <begin position="72"/>
        <end position="94"/>
    </location>
</feature>
<dbReference type="CDD" id="cd19757">
    <property type="entry name" value="Bbox1"/>
    <property type="match status" value="1"/>
</dbReference>
<accession>A0AAD7F9D8</accession>
<feature type="compositionally biased region" description="Basic and acidic residues" evidence="1">
    <location>
        <begin position="694"/>
        <end position="718"/>
    </location>
</feature>
<dbReference type="EMBL" id="JARKIF010000035">
    <property type="protein sequence ID" value="KAJ7610370.1"/>
    <property type="molecule type" value="Genomic_DNA"/>
</dbReference>
<evidence type="ECO:0000259" key="2">
    <source>
        <dbReference type="Pfam" id="PF18803"/>
    </source>
</evidence>
<feature type="region of interest" description="Disordered" evidence="1">
    <location>
        <begin position="1078"/>
        <end position="1136"/>
    </location>
</feature>
<dbReference type="AlphaFoldDB" id="A0AAD7F9D8"/>
<evidence type="ECO:0000256" key="1">
    <source>
        <dbReference type="SAM" id="MobiDB-lite"/>
    </source>
</evidence>
<feature type="region of interest" description="Disordered" evidence="1">
    <location>
        <begin position="678"/>
        <end position="718"/>
    </location>
</feature>
<dbReference type="PANTHER" id="PTHR33104">
    <property type="entry name" value="SI:DKEY-29D5.2"/>
    <property type="match status" value="1"/>
</dbReference>
<gene>
    <name evidence="3" type="ORF">FB45DRAFT_1037942</name>
</gene>
<feature type="region of interest" description="Disordered" evidence="1">
    <location>
        <begin position="1"/>
        <end position="43"/>
    </location>
</feature>
<keyword evidence="4" id="KW-1185">Reference proteome</keyword>
<reference evidence="3" key="1">
    <citation type="submission" date="2023-03" db="EMBL/GenBank/DDBJ databases">
        <title>Massive genome expansion in bonnet fungi (Mycena s.s.) driven by repeated elements and novel gene families across ecological guilds.</title>
        <authorList>
            <consortium name="Lawrence Berkeley National Laboratory"/>
            <person name="Harder C.B."/>
            <person name="Miyauchi S."/>
            <person name="Viragh M."/>
            <person name="Kuo A."/>
            <person name="Thoen E."/>
            <person name="Andreopoulos B."/>
            <person name="Lu D."/>
            <person name="Skrede I."/>
            <person name="Drula E."/>
            <person name="Henrissat B."/>
            <person name="Morin E."/>
            <person name="Kohler A."/>
            <person name="Barry K."/>
            <person name="LaButti K."/>
            <person name="Morin E."/>
            <person name="Salamov A."/>
            <person name="Lipzen A."/>
            <person name="Mereny Z."/>
            <person name="Hegedus B."/>
            <person name="Baldrian P."/>
            <person name="Stursova M."/>
            <person name="Weitz H."/>
            <person name="Taylor A."/>
            <person name="Grigoriev I.V."/>
            <person name="Nagy L.G."/>
            <person name="Martin F."/>
            <person name="Kauserud H."/>
        </authorList>
    </citation>
    <scope>NUCLEOTIDE SEQUENCE</scope>
    <source>
        <strain evidence="3">9284</strain>
    </source>
</reference>
<protein>
    <recommendedName>
        <fullName evidence="2">CxC2-like cysteine cluster KDZ transposase-associated domain-containing protein</fullName>
    </recommendedName>
</protein>
<evidence type="ECO:0000313" key="3">
    <source>
        <dbReference type="EMBL" id="KAJ7610370.1"/>
    </source>
</evidence>
<evidence type="ECO:0000313" key="4">
    <source>
        <dbReference type="Proteomes" id="UP001221142"/>
    </source>
</evidence>
<comment type="caution">
    <text evidence="3">The sequence shown here is derived from an EMBL/GenBank/DDBJ whole genome shotgun (WGS) entry which is preliminary data.</text>
</comment>
<organism evidence="3 4">
    <name type="scientific">Roridomyces roridus</name>
    <dbReference type="NCBI Taxonomy" id="1738132"/>
    <lineage>
        <taxon>Eukaryota</taxon>
        <taxon>Fungi</taxon>
        <taxon>Dikarya</taxon>
        <taxon>Basidiomycota</taxon>
        <taxon>Agaricomycotina</taxon>
        <taxon>Agaricomycetes</taxon>
        <taxon>Agaricomycetidae</taxon>
        <taxon>Agaricales</taxon>
        <taxon>Marasmiineae</taxon>
        <taxon>Mycenaceae</taxon>
        <taxon>Roridomyces</taxon>
    </lineage>
</organism>
<dbReference type="Pfam" id="PF18758">
    <property type="entry name" value="KDZ"/>
    <property type="match status" value="1"/>
</dbReference>
<feature type="domain" description="CxC2-like cysteine cluster KDZ transposase-associated" evidence="2">
    <location>
        <begin position="212"/>
        <end position="328"/>
    </location>
</feature>
<dbReference type="Proteomes" id="UP001221142">
    <property type="component" value="Unassembled WGS sequence"/>
</dbReference>
<feature type="compositionally biased region" description="Basic and acidic residues" evidence="1">
    <location>
        <begin position="924"/>
        <end position="946"/>
    </location>
</feature>
<feature type="compositionally biased region" description="Acidic residues" evidence="1">
    <location>
        <begin position="1112"/>
        <end position="1136"/>
    </location>
</feature>
<feature type="compositionally biased region" description="Acidic residues" evidence="1">
    <location>
        <begin position="947"/>
        <end position="960"/>
    </location>
</feature>
<feature type="region of interest" description="Disordered" evidence="1">
    <location>
        <begin position="924"/>
        <end position="966"/>
    </location>
</feature>
<dbReference type="InterPro" id="IPR041457">
    <property type="entry name" value="CxC2_KDZ-assoc"/>
</dbReference>
<sequence length="1136" mass="128166">MSRARKQTRREPATLVDSRTIAIVDSDSDSGSGSGSESDEYDVVAVRSTGEQLSKNRRRVVRTIVPVAAASPVKRARRTSPPRPSGSAAPVMGRAELGADLYDIEDGDMREESGDKGTPVVKPADESMARWQQEHRDTYLDALFWRDGCGQADEEPCLGCGDLTKAAIFRCEDCVGGGMLCAECCVDAHRCLPLHKISVPMERFFFFERHTLKALGLRVQLGQHTNTRCSAPHAAHGAFVVLHDNGIHEVAVDFCGCERQAQAGSRVPQVLHHHLQLLRHGWYPSTDMRPRTCATFTALDRFMLYSHQSKMTAYDFYRVLERLTDNTGVEPPRRYQPFLRMARQWRHLMLLKRAGRGHDESGVHGTKPGALALLCPVCPRPNVNLPACFENAPPENQCLYVMVLALDACFRLKRRLISSELRDPGLGTGWAYLVEPEPYRKYLLTVTDQKEMSTCSGLAALDYANTKFSRGYSTTGVVMGVCARHEFVQPNGVGDLQKGERYANTDWVFASILRHLDPRIRKIISYDIVCQWATYVVDRLKELPPLMRLAMLLELFRFVIPKMHIHGHTLDCQLRYSLNYVPGSGQTDGEGIERPWASIGGIATSTRVSGPGARHDALDCHWSFWNWLKTIGLPALLRRRLDVAKREEVVQKEAFDAFTFAQQEHVPEWKRMVEEYEADGSKPNPYESTAKGLSEAEVRKRLEEEEEREEKAGQPRMHEVSPSAFINLGLDLEEQQRKIRLQVELKKTSPASSAKQSVKQLRSKFNRRLTRFRALQATYQPAAIQSLLARDVPAEELPEHVPLMLPSALPRHLQQSPGCMSGIADTENALREGQCSNALVRLRNQLHVKSRLLVYKQNHSRYQAMNTRSRALIARNENKIRSHSEKFQMAWQARLSLSGGDERAVGWPRLRKADIRCMEDAEALAKKGDKRQRAAAREQQLRREGGLPEEDVEMGSDGDEEGVRASEKNREVSWIWARTGSSGTDGNAELQEALRIEWAKAWARSRRWKEERRMLEEEWRRLSASHEYRERLWRARGSAVPVGVIDAEVAEGKVAYAAKQANLYLNLRVRAEAVRTAAPLQRGEKRKPTLSVPFGFSGAAVEEGNGSNSEGNQDEDRGDIESEEEVLAEEEEVLDQ</sequence>
<dbReference type="Pfam" id="PF18803">
    <property type="entry name" value="CxC2"/>
    <property type="match status" value="1"/>
</dbReference>
<dbReference type="PANTHER" id="PTHR33104:SF2">
    <property type="entry name" value="CXC3 LIKE CYSTEINE CLUSTER DOMAIN-CONTAINING PROTEIN"/>
    <property type="match status" value="1"/>
</dbReference>
<proteinExistence type="predicted"/>
<dbReference type="InterPro" id="IPR040521">
    <property type="entry name" value="KDZ"/>
</dbReference>
<name>A0AAD7F9D8_9AGAR</name>